<name>A0ABT0RN25_9SPHN</name>
<evidence type="ECO:0000313" key="1">
    <source>
        <dbReference type="EMBL" id="MCL6683925.1"/>
    </source>
</evidence>
<organism evidence="1 2">
    <name type="scientific">Sphingomonas alba</name>
    <dbReference type="NCBI Taxonomy" id="2908208"/>
    <lineage>
        <taxon>Bacteria</taxon>
        <taxon>Pseudomonadati</taxon>
        <taxon>Pseudomonadota</taxon>
        <taxon>Alphaproteobacteria</taxon>
        <taxon>Sphingomonadales</taxon>
        <taxon>Sphingomonadaceae</taxon>
        <taxon>Sphingomonas</taxon>
    </lineage>
</organism>
<gene>
    <name evidence="1" type="ORF">LZ536_08425</name>
</gene>
<sequence>MARRPVTITVRIKSDNPADFELSTTGNTPIKKGGAGGDDEVTFDNWQGGVFKDGFEIAFQIQDDTGKGYMYFQDPNPTKADLNDAMAVKVINPNGHCPRAGSTWVGFAPTGMSADRKTLSVLNPNEYKQYFGFAFFFGLQGDSKYRLKYDPIGDNRNGLAE</sequence>
<accession>A0ABT0RN25</accession>
<keyword evidence="2" id="KW-1185">Reference proteome</keyword>
<dbReference type="Proteomes" id="UP001165363">
    <property type="component" value="Unassembled WGS sequence"/>
</dbReference>
<comment type="caution">
    <text evidence="1">The sequence shown here is derived from an EMBL/GenBank/DDBJ whole genome shotgun (WGS) entry which is preliminary data.</text>
</comment>
<reference evidence="1" key="1">
    <citation type="submission" date="2022-05" db="EMBL/GenBank/DDBJ databases">
        <authorList>
            <person name="Jo J.-H."/>
            <person name="Im W.-T."/>
        </authorList>
    </citation>
    <scope>NUCLEOTIDE SEQUENCE</scope>
    <source>
        <strain evidence="1">SE158</strain>
    </source>
</reference>
<evidence type="ECO:0000313" key="2">
    <source>
        <dbReference type="Proteomes" id="UP001165363"/>
    </source>
</evidence>
<dbReference type="EMBL" id="JAMGBD010000001">
    <property type="protein sequence ID" value="MCL6683925.1"/>
    <property type="molecule type" value="Genomic_DNA"/>
</dbReference>
<dbReference type="RefSeq" id="WP_249848071.1">
    <property type="nucleotide sequence ID" value="NZ_JAMGBD010000001.1"/>
</dbReference>
<protein>
    <submittedName>
        <fullName evidence="1">Uncharacterized protein</fullName>
    </submittedName>
</protein>
<proteinExistence type="predicted"/>